<feature type="transmembrane region" description="Helical" evidence="1">
    <location>
        <begin position="202"/>
        <end position="219"/>
    </location>
</feature>
<organism evidence="2">
    <name type="scientific">Glaesserella parasuis</name>
    <name type="common">Haemophilus parasuis</name>
    <dbReference type="NCBI Taxonomy" id="738"/>
    <lineage>
        <taxon>Bacteria</taxon>
        <taxon>Pseudomonadati</taxon>
        <taxon>Pseudomonadota</taxon>
        <taxon>Gammaproteobacteria</taxon>
        <taxon>Pasteurellales</taxon>
        <taxon>Pasteurellaceae</taxon>
        <taxon>Glaesserella</taxon>
    </lineage>
</organism>
<keyword evidence="1" id="KW-0472">Membrane</keyword>
<protein>
    <recommendedName>
        <fullName evidence="3">EpsG family protein</fullName>
    </recommendedName>
</protein>
<proteinExistence type="predicted"/>
<feature type="transmembrane region" description="Helical" evidence="1">
    <location>
        <begin position="170"/>
        <end position="195"/>
    </location>
</feature>
<keyword evidence="1" id="KW-1133">Transmembrane helix</keyword>
<feature type="transmembrane region" description="Helical" evidence="1">
    <location>
        <begin position="262"/>
        <end position="281"/>
    </location>
</feature>
<sequence length="342" mass="39957">MPIEIAIMVMGFYIFLIIATLLLSIFSKSENKKSFRQCYILLFILLVCWSILCRTYAIQQDILVYMEVMKYGVDSFFSSFYFLREPVYWVSSGVLYSFIKNEILVLVFCDIIAFTVLVLSCYHAKLKPYFVLLFFLFFPSVMGILNVYRQFLATIFLFCFFLLYKKNFRFSFNFMFILACFTHNMAGVFLPLLFLIKKRINIFLLIISSVVAIIVAVIFQDGKSTRGSGDVPSFLFLVVIFVVFFIFVLLNRFSFKEESLRFFYINLYVGMLAICSVFFLSDVAAKRILMVGMIFLLFSIYSSIEERIKEGKNRFLIRVFFVLISIAPTFLFSSVLEMLLIS</sequence>
<dbReference type="Pfam" id="PF14897">
    <property type="entry name" value="EpsG"/>
    <property type="match status" value="1"/>
</dbReference>
<dbReference type="EMBL" id="KC795485">
    <property type="protein sequence ID" value="AGM38827.1"/>
    <property type="molecule type" value="Genomic_DNA"/>
</dbReference>
<reference evidence="2" key="1">
    <citation type="journal article" date="2013" name="J. Bacteriol.">
        <title>Gene content and diversity of the loci encoding biosynthesis of capsular polysaccharides of the 15 serovar reference strains of Haemophilus parasuis.</title>
        <authorList>
            <consortium name="BRaDP1T Consortium"/>
            <person name="Howell K.J."/>
            <person name="Weinert L.A."/>
            <person name="Luan S.L."/>
            <person name="Peters S.E."/>
            <person name="Chaudhuri R.R."/>
            <person name="Harris D."/>
            <person name="Angen O."/>
            <person name="Aragon V."/>
            <person name="Parkhill J."/>
            <person name="Langford P.R."/>
            <person name="Rycroft A.N."/>
            <person name="Wren B.W."/>
            <person name="Tucker A.W."/>
            <person name="Maskell D.J."/>
        </authorList>
    </citation>
    <scope>NUCLEOTIDE SEQUENCE</scope>
    <source>
        <strain evidence="2">H425</strain>
    </source>
</reference>
<keyword evidence="1" id="KW-0812">Transmembrane</keyword>
<evidence type="ECO:0000313" key="2">
    <source>
        <dbReference type="EMBL" id="AGM38827.1"/>
    </source>
</evidence>
<feature type="transmembrane region" description="Helical" evidence="1">
    <location>
        <begin position="38"/>
        <end position="57"/>
    </location>
</feature>
<dbReference type="AlphaFoldDB" id="T1RQC0"/>
<feature type="transmembrane region" description="Helical" evidence="1">
    <location>
        <begin position="231"/>
        <end position="250"/>
    </location>
</feature>
<feature type="transmembrane region" description="Helical" evidence="1">
    <location>
        <begin position="287"/>
        <end position="304"/>
    </location>
</feature>
<feature type="transmembrane region" description="Helical" evidence="1">
    <location>
        <begin position="316"/>
        <end position="341"/>
    </location>
</feature>
<feature type="transmembrane region" description="Helical" evidence="1">
    <location>
        <begin position="6"/>
        <end position="26"/>
    </location>
</feature>
<evidence type="ECO:0000256" key="1">
    <source>
        <dbReference type="SAM" id="Phobius"/>
    </source>
</evidence>
<evidence type="ECO:0008006" key="3">
    <source>
        <dbReference type="Google" id="ProtNLM"/>
    </source>
</evidence>
<name>T1RQC0_GLAPU</name>
<accession>T1RQC0</accession>
<dbReference type="RefSeq" id="WP_160412853.1">
    <property type="nucleotide sequence ID" value="NZ_WCKC01000012.1"/>
</dbReference>
<feature type="transmembrane region" description="Helical" evidence="1">
    <location>
        <begin position="131"/>
        <end position="164"/>
    </location>
</feature>
<gene>
    <name evidence="2" type="primary">funK12</name>
</gene>
<feature type="transmembrane region" description="Helical" evidence="1">
    <location>
        <begin position="103"/>
        <end position="124"/>
    </location>
</feature>
<dbReference type="InterPro" id="IPR049458">
    <property type="entry name" value="EpsG-like"/>
</dbReference>
<reference evidence="2" key="2">
    <citation type="submission" date="2013-03" db="EMBL/GenBank/DDBJ databases">
        <authorList>
            <person name="Howell K."/>
            <person name="Weinert L."/>
            <person name="Luan S.-L."/>
            <person name="Peters S."/>
            <person name="Aragon V."/>
            <person name="Angen O."/>
            <person name="Tucker A.W."/>
            <person name="Maskell D.J."/>
        </authorList>
    </citation>
    <scope>NUCLEOTIDE SEQUENCE</scope>
    <source>
        <strain evidence="2">H425</strain>
    </source>
</reference>